<sequence length="69" mass="7527">MKIRFIFTLLVIAVGATSVVAISREEMSASEEATSASACRTRGSFCTTNVDCCRGFSCNRASWPRRRCG</sequence>
<dbReference type="KEGG" id="amus:LMH87_005501"/>
<reference evidence="2" key="1">
    <citation type="journal article" date="2023" name="Access Microbiol">
        <title>De-novo genome assembly for Akanthomyces muscarius, a biocontrol agent of insect agricultural pests.</title>
        <authorList>
            <person name="Erdos Z."/>
            <person name="Studholme D.J."/>
            <person name="Raymond B."/>
            <person name="Sharma M."/>
        </authorList>
    </citation>
    <scope>NUCLEOTIDE SEQUENCE</scope>
    <source>
        <strain evidence="2">Ve6</strain>
    </source>
</reference>
<evidence type="ECO:0000313" key="3">
    <source>
        <dbReference type="Proteomes" id="UP001144673"/>
    </source>
</evidence>
<dbReference type="AlphaFoldDB" id="A0A9W8US66"/>
<accession>A0A9W8US66</accession>
<proteinExistence type="predicted"/>
<dbReference type="EMBL" id="JAJHUN010000001">
    <property type="protein sequence ID" value="KAJ4163794.1"/>
    <property type="molecule type" value="Genomic_DNA"/>
</dbReference>
<evidence type="ECO:0000256" key="1">
    <source>
        <dbReference type="SAM" id="SignalP"/>
    </source>
</evidence>
<name>A0A9W8US66_AKAMU</name>
<keyword evidence="1" id="KW-0732">Signal</keyword>
<gene>
    <name evidence="2" type="ORF">LMH87_005501</name>
</gene>
<feature type="chain" id="PRO_5040799763" evidence="1">
    <location>
        <begin position="22"/>
        <end position="69"/>
    </location>
</feature>
<dbReference type="RefSeq" id="XP_056058709.1">
    <property type="nucleotide sequence ID" value="XM_056203229.1"/>
</dbReference>
<protein>
    <submittedName>
        <fullName evidence="2">Uncharacterized protein</fullName>
    </submittedName>
</protein>
<keyword evidence="3" id="KW-1185">Reference proteome</keyword>
<dbReference type="GeneID" id="80892660"/>
<evidence type="ECO:0000313" key="2">
    <source>
        <dbReference type="EMBL" id="KAJ4163794.1"/>
    </source>
</evidence>
<organism evidence="2 3">
    <name type="scientific">Akanthomyces muscarius</name>
    <name type="common">Entomopathogenic fungus</name>
    <name type="synonym">Lecanicillium muscarium</name>
    <dbReference type="NCBI Taxonomy" id="2231603"/>
    <lineage>
        <taxon>Eukaryota</taxon>
        <taxon>Fungi</taxon>
        <taxon>Dikarya</taxon>
        <taxon>Ascomycota</taxon>
        <taxon>Pezizomycotina</taxon>
        <taxon>Sordariomycetes</taxon>
        <taxon>Hypocreomycetidae</taxon>
        <taxon>Hypocreales</taxon>
        <taxon>Cordycipitaceae</taxon>
        <taxon>Akanthomyces</taxon>
    </lineage>
</organism>
<dbReference type="Proteomes" id="UP001144673">
    <property type="component" value="Chromosome 1"/>
</dbReference>
<feature type="signal peptide" evidence="1">
    <location>
        <begin position="1"/>
        <end position="21"/>
    </location>
</feature>
<comment type="caution">
    <text evidence="2">The sequence shown here is derived from an EMBL/GenBank/DDBJ whole genome shotgun (WGS) entry which is preliminary data.</text>
</comment>